<name>A0ABM0Y4X6_CAMSA</name>
<keyword evidence="2" id="KW-1185">Reference proteome</keyword>
<reference evidence="3" key="2">
    <citation type="submission" date="2025-08" db="UniProtKB">
        <authorList>
            <consortium name="RefSeq"/>
        </authorList>
    </citation>
    <scope>IDENTIFICATION</scope>
    <source>
        <tissue evidence="3">Leaf</tissue>
    </source>
</reference>
<dbReference type="RefSeq" id="XP_010495561.1">
    <property type="nucleotide sequence ID" value="XM_010497259.1"/>
</dbReference>
<feature type="region of interest" description="Disordered" evidence="1">
    <location>
        <begin position="238"/>
        <end position="272"/>
    </location>
</feature>
<gene>
    <name evidence="3" type="primary">LOC104772670</name>
</gene>
<evidence type="ECO:0000256" key="1">
    <source>
        <dbReference type="SAM" id="MobiDB-lite"/>
    </source>
</evidence>
<feature type="compositionally biased region" description="Low complexity" evidence="1">
    <location>
        <begin position="246"/>
        <end position="264"/>
    </location>
</feature>
<dbReference type="Proteomes" id="UP000694864">
    <property type="component" value="Chromosome 20"/>
</dbReference>
<accession>A0ABM0Y4X6</accession>
<proteinExistence type="predicted"/>
<dbReference type="PANTHER" id="PTHR47481">
    <property type="match status" value="1"/>
</dbReference>
<protein>
    <submittedName>
        <fullName evidence="3">Uncharacterized protein LOC104772670</fullName>
    </submittedName>
</protein>
<dbReference type="GeneID" id="104772670"/>
<reference evidence="2" key="1">
    <citation type="journal article" date="2014" name="Nat. Commun.">
        <title>The emerging biofuel crop Camelina sativa retains a highly undifferentiated hexaploid genome structure.</title>
        <authorList>
            <person name="Kagale S."/>
            <person name="Koh C."/>
            <person name="Nixon J."/>
            <person name="Bollina V."/>
            <person name="Clarke W.E."/>
            <person name="Tuteja R."/>
            <person name="Spillane C."/>
            <person name="Robinson S.J."/>
            <person name="Links M.G."/>
            <person name="Clarke C."/>
            <person name="Higgins E.E."/>
            <person name="Huebert T."/>
            <person name="Sharpe A.G."/>
            <person name="Parkin I.A."/>
        </authorList>
    </citation>
    <scope>NUCLEOTIDE SEQUENCE [LARGE SCALE GENOMIC DNA]</scope>
    <source>
        <strain evidence="2">cv. DH55</strain>
    </source>
</reference>
<dbReference type="Pfam" id="PF14223">
    <property type="entry name" value="Retrotran_gag_2"/>
    <property type="match status" value="1"/>
</dbReference>
<evidence type="ECO:0000313" key="3">
    <source>
        <dbReference type="RefSeq" id="XP_010495561.1"/>
    </source>
</evidence>
<organism evidence="2 3">
    <name type="scientific">Camelina sativa</name>
    <name type="common">False flax</name>
    <name type="synonym">Myagrum sativum</name>
    <dbReference type="NCBI Taxonomy" id="90675"/>
    <lineage>
        <taxon>Eukaryota</taxon>
        <taxon>Viridiplantae</taxon>
        <taxon>Streptophyta</taxon>
        <taxon>Embryophyta</taxon>
        <taxon>Tracheophyta</taxon>
        <taxon>Spermatophyta</taxon>
        <taxon>Magnoliopsida</taxon>
        <taxon>eudicotyledons</taxon>
        <taxon>Gunneridae</taxon>
        <taxon>Pentapetalae</taxon>
        <taxon>rosids</taxon>
        <taxon>malvids</taxon>
        <taxon>Brassicales</taxon>
        <taxon>Brassicaceae</taxon>
        <taxon>Camelineae</taxon>
        <taxon>Camelina</taxon>
    </lineage>
</organism>
<evidence type="ECO:0000313" key="2">
    <source>
        <dbReference type="Proteomes" id="UP000694864"/>
    </source>
</evidence>
<dbReference type="PANTHER" id="PTHR47481:SF34">
    <property type="entry name" value="CCHC-TYPE DOMAIN-CONTAINING PROTEIN"/>
    <property type="match status" value="1"/>
</dbReference>
<sequence length="327" mass="36253">MSASNDNTSAPQMTDVIPITNSHLFNVNMTNVTKLTDTNFLMWKLQVRSLVAGYGLIGHLDGSMAKPPLMVTTNGVDAPNPAFSLWQRQDQLLYSALLGSVSLGVQTTLSQTTTAAEIWTTLAEIYAKPSRGHVRQLKNQLKVATKGNNTIDEYVCSLTTKFDTLALLEAPVLHDDKIEQILDGLPEEYRPIVDQVASRDVSPSIAYVHERLLNHEAKLLAKAASPTLPITANVATQRNNHSPRFNNTARNNNKVSNNNTSSSTWQPNHNNTHRRNFRPYLGKCQFCNVQGHSAKRCPQLQNCNNGYISSSTSPFTPWQHHTDMTTS</sequence>